<feature type="chain" id="PRO_5043188283" description="Transglycosylase SLT domain-containing protein" evidence="2">
    <location>
        <begin position="25"/>
        <end position="449"/>
    </location>
</feature>
<comment type="caution">
    <text evidence="4">The sequence shown here is derived from an EMBL/GenBank/DDBJ whole genome shotgun (WGS) entry which is preliminary data.</text>
</comment>
<feature type="compositionally biased region" description="Low complexity" evidence="1">
    <location>
        <begin position="329"/>
        <end position="361"/>
    </location>
</feature>
<name>A0A3R7HNC9_9ACTN</name>
<organism evidence="4 5">
    <name type="scientific">Streptomyces xinghaiensis</name>
    <dbReference type="NCBI Taxonomy" id="1038928"/>
    <lineage>
        <taxon>Bacteria</taxon>
        <taxon>Bacillati</taxon>
        <taxon>Actinomycetota</taxon>
        <taxon>Actinomycetes</taxon>
        <taxon>Kitasatosporales</taxon>
        <taxon>Streptomycetaceae</taxon>
        <taxon>Streptomyces</taxon>
    </lineage>
</organism>
<feature type="region of interest" description="Disordered" evidence="1">
    <location>
        <begin position="31"/>
        <end position="84"/>
    </location>
</feature>
<dbReference type="SUPFAM" id="SSF53955">
    <property type="entry name" value="Lysozyme-like"/>
    <property type="match status" value="1"/>
</dbReference>
<dbReference type="Gene3D" id="1.10.530.10">
    <property type="match status" value="1"/>
</dbReference>
<reference evidence="4 5" key="1">
    <citation type="journal article" date="2014" name="Genome Announc.">
        <title>Draft Genome Sequence of Streptomyces fradiae ATCC 19609, a Strain Highly Sensitive to Antibiotics.</title>
        <authorList>
            <person name="Bekker O.B."/>
            <person name="Klimina K.M."/>
            <person name="Vatlin A.A."/>
            <person name="Zakharevich N.V."/>
            <person name="Kasianov A.S."/>
            <person name="Danilenko V.N."/>
        </authorList>
    </citation>
    <scope>NUCLEOTIDE SEQUENCE [LARGE SCALE GENOMIC DNA]</scope>
    <source>
        <strain evidence="4 5">ATCC 19609</strain>
    </source>
</reference>
<dbReference type="InterPro" id="IPR031304">
    <property type="entry name" value="SLT_2"/>
</dbReference>
<dbReference type="OrthoDB" id="9796191at2"/>
<evidence type="ECO:0000313" key="4">
    <source>
        <dbReference type="EMBL" id="RKM99267.1"/>
    </source>
</evidence>
<dbReference type="Pfam" id="PF13406">
    <property type="entry name" value="SLT_2"/>
    <property type="match status" value="1"/>
</dbReference>
<feature type="domain" description="Transglycosylase SLT" evidence="3">
    <location>
        <begin position="173"/>
        <end position="214"/>
    </location>
</feature>
<feature type="region of interest" description="Disordered" evidence="1">
    <location>
        <begin position="255"/>
        <end position="449"/>
    </location>
</feature>
<feature type="signal peptide" evidence="2">
    <location>
        <begin position="1"/>
        <end position="24"/>
    </location>
</feature>
<dbReference type="Proteomes" id="UP000028058">
    <property type="component" value="Unassembled WGS sequence"/>
</dbReference>
<dbReference type="AlphaFoldDB" id="A0A3R7HNC9"/>
<dbReference type="PANTHER" id="PTHR30163:SF8">
    <property type="entry name" value="LYTIC MUREIN TRANSGLYCOSYLASE"/>
    <property type="match status" value="1"/>
</dbReference>
<feature type="compositionally biased region" description="Acidic residues" evidence="1">
    <location>
        <begin position="411"/>
        <end position="421"/>
    </location>
</feature>
<dbReference type="CDD" id="cd13399">
    <property type="entry name" value="Slt35-like"/>
    <property type="match status" value="1"/>
</dbReference>
<evidence type="ECO:0000259" key="3">
    <source>
        <dbReference type="Pfam" id="PF13406"/>
    </source>
</evidence>
<evidence type="ECO:0000256" key="2">
    <source>
        <dbReference type="SAM" id="SignalP"/>
    </source>
</evidence>
<gene>
    <name evidence="4" type="ORF">SFRA_003510</name>
</gene>
<feature type="compositionally biased region" description="Basic and acidic residues" evidence="1">
    <location>
        <begin position="288"/>
        <end position="319"/>
    </location>
</feature>
<dbReference type="PANTHER" id="PTHR30163">
    <property type="entry name" value="MEMBRANE-BOUND LYTIC MUREIN TRANSGLYCOSYLASE B"/>
    <property type="match status" value="1"/>
</dbReference>
<protein>
    <recommendedName>
        <fullName evidence="3">Transglycosylase SLT domain-containing protein</fullName>
    </recommendedName>
</protein>
<dbReference type="InterPro" id="IPR023346">
    <property type="entry name" value="Lysozyme-like_dom_sf"/>
</dbReference>
<proteinExistence type="predicted"/>
<accession>A0A3R7HNC9</accession>
<feature type="compositionally biased region" description="Gly residues" evidence="1">
    <location>
        <begin position="272"/>
        <end position="287"/>
    </location>
</feature>
<dbReference type="InterPro" id="IPR043426">
    <property type="entry name" value="MltB-like"/>
</dbReference>
<evidence type="ECO:0000256" key="1">
    <source>
        <dbReference type="SAM" id="MobiDB-lite"/>
    </source>
</evidence>
<sequence length="449" mass="44569">MAAHIGRRLRRGAASTAIAAVAMAALTASQAPGTLPFKDPDVPAGAPSDDHPIDGGSPYHTELPPLQTPDKPGASIDLPGAGDPDSGIPATVLAAYKRAEASLADSNPGCNLPWELLAAIGKVESGQASGGAVDAEGTTLKPILGPQLNGNGFANISDTDGGTYDNDTVHDRAVGPMQFIPETWMRWGADGNGDGAKDPNNIYDAALAAGRYLCAGNRDLSEPADLEAAILGYNRSREYLRTVLSWLEFYRKGTHEVPDGTGVLPRTPGAGASNGGGAGGSGGGGGSQKDDSGRGDGKDSGSEHEQKDPGKGSGGKDDETGTPTRPGSPTATAGGTISPGGSPSSSASSSPSASPSASPSESEPEDEESTPPAECPTESASPSPSESSGSASPTTTPSGSGSPSASPSGEPGDDPCADEDAGEQKAPEPEPSSSTGSVLGAALARLTSF</sequence>
<feature type="compositionally biased region" description="Low complexity" evidence="1">
    <location>
        <begin position="370"/>
        <end position="410"/>
    </location>
</feature>
<keyword evidence="5" id="KW-1185">Reference proteome</keyword>
<dbReference type="GO" id="GO:0008933">
    <property type="term" value="F:peptidoglycan lytic transglycosylase activity"/>
    <property type="evidence" value="ECO:0007669"/>
    <property type="project" value="TreeGrafter"/>
</dbReference>
<keyword evidence="2" id="KW-0732">Signal</keyword>
<dbReference type="EMBL" id="JNAD02000001">
    <property type="protein sequence ID" value="RKM99267.1"/>
    <property type="molecule type" value="Genomic_DNA"/>
</dbReference>
<dbReference type="RefSeq" id="WP_050363490.1">
    <property type="nucleotide sequence ID" value="NZ_CP134822.1"/>
</dbReference>
<evidence type="ECO:0000313" key="5">
    <source>
        <dbReference type="Proteomes" id="UP000028058"/>
    </source>
</evidence>
<dbReference type="GO" id="GO:0009253">
    <property type="term" value="P:peptidoglycan catabolic process"/>
    <property type="evidence" value="ECO:0007669"/>
    <property type="project" value="TreeGrafter"/>
</dbReference>